<dbReference type="RefSeq" id="WP_174654978.1">
    <property type="nucleotide sequence ID" value="NZ_JAKRVX010000008.1"/>
</dbReference>
<feature type="active site" description="For Fru-6P isomerization activity" evidence="11">
    <location>
        <position position="597"/>
    </location>
</feature>
<evidence type="ECO:0000256" key="9">
    <source>
        <dbReference type="ARBA" id="ARBA00022962"/>
    </source>
</evidence>
<keyword evidence="9" id="KW-0315">Glutamine amidotransferase</keyword>
<proteinExistence type="inferred from homology"/>
<feature type="domain" description="SIS" evidence="13">
    <location>
        <begin position="278"/>
        <end position="421"/>
    </location>
</feature>
<dbReference type="PROSITE" id="PS51278">
    <property type="entry name" value="GATASE_TYPE_2"/>
    <property type="match status" value="1"/>
</dbReference>
<dbReference type="Gene3D" id="3.40.50.10490">
    <property type="entry name" value="Glucose-6-phosphate isomerase like protein, domain 1"/>
    <property type="match status" value="2"/>
</dbReference>
<dbReference type="Pfam" id="PF01380">
    <property type="entry name" value="SIS"/>
    <property type="match status" value="2"/>
</dbReference>
<comment type="subcellular location">
    <subcellularLocation>
        <location evidence="2 11">Cytoplasm</location>
    </subcellularLocation>
</comment>
<evidence type="ECO:0000259" key="12">
    <source>
        <dbReference type="PROSITE" id="PS51278"/>
    </source>
</evidence>
<evidence type="ECO:0000313" key="14">
    <source>
        <dbReference type="EMBL" id="MCL9818160.1"/>
    </source>
</evidence>
<dbReference type="EC" id="2.6.1.16" evidence="3 11"/>
<dbReference type="InterPro" id="IPR035466">
    <property type="entry name" value="GlmS/AgaS_SIS"/>
</dbReference>
<dbReference type="PANTHER" id="PTHR10937:SF0">
    <property type="entry name" value="GLUTAMINE--FRUCTOSE-6-PHOSPHATE TRANSAMINASE (ISOMERIZING)"/>
    <property type="match status" value="1"/>
</dbReference>
<dbReference type="FunFam" id="3.60.20.10:FF:000006">
    <property type="entry name" value="Glutamine--fructose-6-phosphate aminotransferase [isomerizing]"/>
    <property type="match status" value="1"/>
</dbReference>
<keyword evidence="15" id="KW-1185">Reference proteome</keyword>
<protein>
    <recommendedName>
        <fullName evidence="4 11">Glutamine--fructose-6-phosphate aminotransferase [isomerizing]</fullName>
        <ecNumber evidence="3 11">2.6.1.16</ecNumber>
    </recommendedName>
    <alternativeName>
        <fullName evidence="11">D-fructose-6-phosphate amidotransferase</fullName>
    </alternativeName>
    <alternativeName>
        <fullName evidence="11">GFAT</fullName>
    </alternativeName>
    <alternativeName>
        <fullName evidence="11">Glucosamine-6-phosphate synthase</fullName>
    </alternativeName>
    <alternativeName>
        <fullName evidence="11">Hexosephosphate aminotransferase</fullName>
    </alternativeName>
    <alternativeName>
        <fullName evidence="11">L-glutamine--D-fructose-6-phosphate amidotransferase</fullName>
    </alternativeName>
</protein>
<dbReference type="InterPro" id="IPR017932">
    <property type="entry name" value="GATase_2_dom"/>
</dbReference>
<dbReference type="GO" id="GO:0006002">
    <property type="term" value="P:fructose 6-phosphate metabolic process"/>
    <property type="evidence" value="ECO:0007669"/>
    <property type="project" value="TreeGrafter"/>
</dbReference>
<evidence type="ECO:0000259" key="13">
    <source>
        <dbReference type="PROSITE" id="PS51464"/>
    </source>
</evidence>
<dbReference type="InterPro" id="IPR035490">
    <property type="entry name" value="GlmS/FrlB_SIS"/>
</dbReference>
<dbReference type="SUPFAM" id="SSF53697">
    <property type="entry name" value="SIS domain"/>
    <property type="match status" value="1"/>
</dbReference>
<feature type="active site" description="Nucleophile; for GATase activity" evidence="11">
    <location>
        <position position="2"/>
    </location>
</feature>
<evidence type="ECO:0000256" key="2">
    <source>
        <dbReference type="ARBA" id="ARBA00004496"/>
    </source>
</evidence>
<dbReference type="NCBIfam" id="TIGR01135">
    <property type="entry name" value="glmS"/>
    <property type="match status" value="1"/>
</dbReference>
<dbReference type="GO" id="GO:0006487">
    <property type="term" value="P:protein N-linked glycosylation"/>
    <property type="evidence" value="ECO:0007669"/>
    <property type="project" value="TreeGrafter"/>
</dbReference>
<dbReference type="Gene3D" id="3.60.20.10">
    <property type="entry name" value="Glutamine Phosphoribosylpyrophosphate, subunit 1, domain 1"/>
    <property type="match status" value="1"/>
</dbReference>
<name>A0AAE3FZN9_9EURY</name>
<dbReference type="GO" id="GO:0097367">
    <property type="term" value="F:carbohydrate derivative binding"/>
    <property type="evidence" value="ECO:0007669"/>
    <property type="project" value="InterPro"/>
</dbReference>
<evidence type="ECO:0000256" key="5">
    <source>
        <dbReference type="ARBA" id="ARBA00022490"/>
    </source>
</evidence>
<comment type="function">
    <text evidence="10 11">Catalyzes the first step in hexosamine metabolism, converting fructose-6P into glucosamine-6P using glutamine as a nitrogen source.</text>
</comment>
<dbReference type="GO" id="GO:0005737">
    <property type="term" value="C:cytoplasm"/>
    <property type="evidence" value="ECO:0007669"/>
    <property type="project" value="UniProtKB-SubCell"/>
</dbReference>
<evidence type="ECO:0000256" key="3">
    <source>
        <dbReference type="ARBA" id="ARBA00012916"/>
    </source>
</evidence>
<evidence type="ECO:0000313" key="15">
    <source>
        <dbReference type="Proteomes" id="UP001203207"/>
    </source>
</evidence>
<evidence type="ECO:0000256" key="6">
    <source>
        <dbReference type="ARBA" id="ARBA00022576"/>
    </source>
</evidence>
<dbReference type="CDD" id="cd00714">
    <property type="entry name" value="GFAT"/>
    <property type="match status" value="1"/>
</dbReference>
<dbReference type="InterPro" id="IPR046348">
    <property type="entry name" value="SIS_dom_sf"/>
</dbReference>
<dbReference type="PANTHER" id="PTHR10937">
    <property type="entry name" value="GLUCOSAMINE--FRUCTOSE-6-PHOSPHATE AMINOTRANSFERASE, ISOMERIZING"/>
    <property type="match status" value="1"/>
</dbReference>
<dbReference type="NCBIfam" id="NF001484">
    <property type="entry name" value="PRK00331.1"/>
    <property type="match status" value="1"/>
</dbReference>
<feature type="initiator methionine" description="Removed" evidence="11">
    <location>
        <position position="1"/>
    </location>
</feature>
<dbReference type="InterPro" id="IPR047084">
    <property type="entry name" value="GFAT_N"/>
</dbReference>
<dbReference type="Pfam" id="PF13522">
    <property type="entry name" value="GATase_6"/>
    <property type="match status" value="1"/>
</dbReference>
<evidence type="ECO:0000256" key="7">
    <source>
        <dbReference type="ARBA" id="ARBA00022679"/>
    </source>
</evidence>
<reference evidence="14" key="1">
    <citation type="journal article" date="2022" name="Syst. Appl. Microbiol.">
        <title>Natronocalculus amylovorans gen. nov., sp. nov., and Natranaeroarchaeum aerophilus sp. nov., dominant culturable amylolytic natronoarchaea from hypersaline soda lakes in southwestern Siberia.</title>
        <authorList>
            <person name="Sorokin D.Y."/>
            <person name="Elcheninov A.G."/>
            <person name="Khizhniak T.V."/>
            <person name="Koenen M."/>
            <person name="Bale N.J."/>
            <person name="Damste J.S.S."/>
            <person name="Kublanov I.V."/>
        </authorList>
    </citation>
    <scope>NUCLEOTIDE SEQUENCE</scope>
    <source>
        <strain evidence="14">AArc-St2</strain>
    </source>
</reference>
<dbReference type="InterPro" id="IPR001347">
    <property type="entry name" value="SIS_dom"/>
</dbReference>
<dbReference type="CDD" id="cd05009">
    <property type="entry name" value="SIS_GlmS_GlmD_2"/>
    <property type="match status" value="1"/>
</dbReference>
<dbReference type="Proteomes" id="UP001203207">
    <property type="component" value="Unassembled WGS sequence"/>
</dbReference>
<keyword evidence="7 11" id="KW-0808">Transferase</keyword>
<accession>A0AAE3FZN9</accession>
<dbReference type="PROSITE" id="PS51464">
    <property type="entry name" value="SIS"/>
    <property type="match status" value="2"/>
</dbReference>
<organism evidence="14 15">
    <name type="scientific">Natronocalculus amylovorans</name>
    <dbReference type="NCBI Taxonomy" id="2917812"/>
    <lineage>
        <taxon>Archaea</taxon>
        <taxon>Methanobacteriati</taxon>
        <taxon>Methanobacteriota</taxon>
        <taxon>Stenosarchaea group</taxon>
        <taxon>Halobacteria</taxon>
        <taxon>Halobacteriales</taxon>
        <taxon>Haloferacaceae</taxon>
        <taxon>Natronocalculus</taxon>
    </lineage>
</organism>
<evidence type="ECO:0000256" key="10">
    <source>
        <dbReference type="ARBA" id="ARBA00055466"/>
    </source>
</evidence>
<evidence type="ECO:0000256" key="1">
    <source>
        <dbReference type="ARBA" id="ARBA00001031"/>
    </source>
</evidence>
<dbReference type="CDD" id="cd05008">
    <property type="entry name" value="SIS_GlmS_GlmD_1"/>
    <property type="match status" value="1"/>
</dbReference>
<evidence type="ECO:0000256" key="4">
    <source>
        <dbReference type="ARBA" id="ARBA00016090"/>
    </source>
</evidence>
<dbReference type="GO" id="GO:0004360">
    <property type="term" value="F:glutamine-fructose-6-phosphate transaminase (isomerizing) activity"/>
    <property type="evidence" value="ECO:0007669"/>
    <property type="project" value="UniProtKB-UniRule"/>
</dbReference>
<dbReference type="FunFam" id="3.40.50.10490:FF:000001">
    <property type="entry name" value="Glutamine--fructose-6-phosphate aminotransferase [isomerizing]"/>
    <property type="match status" value="1"/>
</dbReference>
<reference evidence="14" key="2">
    <citation type="submission" date="2022-02" db="EMBL/GenBank/DDBJ databases">
        <authorList>
            <person name="Elcheninov A.G."/>
            <person name="Sorokin D.Y."/>
            <person name="Kublanov I.V."/>
        </authorList>
    </citation>
    <scope>NUCLEOTIDE SEQUENCE</scope>
    <source>
        <strain evidence="14">AArc-St2</strain>
    </source>
</reference>
<evidence type="ECO:0000256" key="11">
    <source>
        <dbReference type="HAMAP-Rule" id="MF_00164"/>
    </source>
</evidence>
<dbReference type="HAMAP" id="MF_00164">
    <property type="entry name" value="GlmS"/>
    <property type="match status" value="1"/>
</dbReference>
<dbReference type="InterPro" id="IPR029055">
    <property type="entry name" value="Ntn_hydrolases_N"/>
</dbReference>
<keyword evidence="8" id="KW-0677">Repeat</keyword>
<keyword evidence="6 11" id="KW-0032">Aminotransferase</keyword>
<comment type="subunit">
    <text evidence="11">Homodimer.</text>
</comment>
<gene>
    <name evidence="11 14" type="primary">glmS</name>
    <name evidence="14" type="ORF">AArcSt2_14550</name>
</gene>
<dbReference type="GO" id="GO:0005975">
    <property type="term" value="P:carbohydrate metabolic process"/>
    <property type="evidence" value="ECO:0007669"/>
    <property type="project" value="UniProtKB-UniRule"/>
</dbReference>
<dbReference type="AlphaFoldDB" id="A0AAE3FZN9"/>
<comment type="catalytic activity">
    <reaction evidence="1 11">
        <text>D-fructose 6-phosphate + L-glutamine = D-glucosamine 6-phosphate + L-glutamate</text>
        <dbReference type="Rhea" id="RHEA:13237"/>
        <dbReference type="ChEBI" id="CHEBI:29985"/>
        <dbReference type="ChEBI" id="CHEBI:58359"/>
        <dbReference type="ChEBI" id="CHEBI:58725"/>
        <dbReference type="ChEBI" id="CHEBI:61527"/>
        <dbReference type="EC" id="2.6.1.16"/>
    </reaction>
</comment>
<sequence length="602" mass="64372">MCGITGCISNADITSTLMNSLSKLEYRGYDSAGIAVATGNGLTVAKQAGETDGLRQSITANEPVGMLGIGHTRWSTHGAPTDENAHPHTDCTGTVAVVHNGIIENYDGIKSELQNNGHEFTSETDTEVVPHLVEQHLKDGVDPLTALQKVTERIDGKYALAMVTTHRDAIYVARNGSPLVIGVDDSARYVASDVPAFLEHTKEVIHLEDGDVAVLEPETHTVFRDGKSVSLEPTTITWSTEAAEKQGYDHYMLKEIHEQPDALASAIKPRLTSENAVVFEELDQSFFANIDRIEFVACGTSYHAALYGCQLLNARGIPAHVHRAGEFSSYPAAIDERTLVVAITQSGETADTIESIHRVNETDARSLAVTNVVGSSIERIADKTVYIHAGPEIGVAATKTFSSQVATLSLLAAYLTPTLGSKTASNSALLSSIAELPTAVDTVLSTADSEYVAQTLVNRPNRFFIGRGVGYPVALEGALKFKEITYEHAEGFAAGQLKHGPLALITPESAVLVVFTGDHDEKTVSNAHEVRSRGATVIGIGPDQADGPRRVCDEYIGVPSLTPELSGVLTNVQLQLIAYHCASALGRSIDRPRNLAKSVTVE</sequence>
<evidence type="ECO:0000256" key="8">
    <source>
        <dbReference type="ARBA" id="ARBA00022737"/>
    </source>
</evidence>
<feature type="domain" description="Glutamine amidotransferase type-2" evidence="12">
    <location>
        <begin position="2"/>
        <end position="218"/>
    </location>
</feature>
<dbReference type="InterPro" id="IPR005855">
    <property type="entry name" value="GFAT"/>
</dbReference>
<feature type="domain" description="SIS" evidence="13">
    <location>
        <begin position="452"/>
        <end position="592"/>
    </location>
</feature>
<dbReference type="EMBL" id="JAKRVX010000008">
    <property type="protein sequence ID" value="MCL9818160.1"/>
    <property type="molecule type" value="Genomic_DNA"/>
</dbReference>
<keyword evidence="5 11" id="KW-0963">Cytoplasm</keyword>
<dbReference type="SUPFAM" id="SSF56235">
    <property type="entry name" value="N-terminal nucleophile aminohydrolases (Ntn hydrolases)"/>
    <property type="match status" value="1"/>
</dbReference>
<comment type="caution">
    <text evidence="14">The sequence shown here is derived from an EMBL/GenBank/DDBJ whole genome shotgun (WGS) entry which is preliminary data.</text>
</comment>
<dbReference type="GO" id="GO:0006047">
    <property type="term" value="P:UDP-N-acetylglucosamine metabolic process"/>
    <property type="evidence" value="ECO:0007669"/>
    <property type="project" value="TreeGrafter"/>
</dbReference>